<keyword evidence="2 4" id="KW-0418">Kinase</keyword>
<dbReference type="AlphaFoldDB" id="A0A069QJP7"/>
<dbReference type="Proteomes" id="UP000027442">
    <property type="component" value="Unassembled WGS sequence"/>
</dbReference>
<dbReference type="GO" id="GO:0016301">
    <property type="term" value="F:kinase activity"/>
    <property type="evidence" value="ECO:0007669"/>
    <property type="project" value="UniProtKB-KW"/>
</dbReference>
<evidence type="ECO:0000313" key="5">
    <source>
        <dbReference type="Proteomes" id="UP000027442"/>
    </source>
</evidence>
<name>A0A069QJP7_HOYLO</name>
<sequence length="286" mass="32121">MNDICCIGHITRDKIITPHHEAFISGGTSFYFSYAIARLPRKVSYQLVTKLGRFEVEEVKRMRAEGIDVVAFTCANSVYFENRYEGDQNKRTQRVLAKCEPFKISEMNGVEAKVFHLGSLLSDDFSTDFIRQLATRGHISIDVQGFLRDVRGQEVVAVDWKEKLDILAYTHILKLNEHEMEVITGLTDPRSVARQIASWGVKEVVITLGSHGSLIYADKTFYEIPAYPPRKLVDATGCGDTYSAGYLYCRAQGLGYAEAGKFSAAMCTRKLEATGPYTPDKEWFGA</sequence>
<dbReference type="SUPFAM" id="SSF53613">
    <property type="entry name" value="Ribokinase-like"/>
    <property type="match status" value="1"/>
</dbReference>
<dbReference type="Gene3D" id="3.40.1190.20">
    <property type="match status" value="1"/>
</dbReference>
<evidence type="ECO:0000256" key="2">
    <source>
        <dbReference type="ARBA" id="ARBA00022777"/>
    </source>
</evidence>
<evidence type="ECO:0000256" key="1">
    <source>
        <dbReference type="ARBA" id="ARBA00022679"/>
    </source>
</evidence>
<dbReference type="RefSeq" id="WP_018966806.1">
    <property type="nucleotide sequence ID" value="NZ_KB899212.1"/>
</dbReference>
<dbReference type="InterPro" id="IPR011611">
    <property type="entry name" value="PfkB_dom"/>
</dbReference>
<evidence type="ECO:0000313" key="4">
    <source>
        <dbReference type="EMBL" id="KDR52902.1"/>
    </source>
</evidence>
<feature type="domain" description="Carbohydrate kinase PfkB" evidence="3">
    <location>
        <begin position="19"/>
        <end position="277"/>
    </location>
</feature>
<evidence type="ECO:0000259" key="3">
    <source>
        <dbReference type="Pfam" id="PF00294"/>
    </source>
</evidence>
<dbReference type="PATRIC" id="fig|1122985.7.peg.1029"/>
<dbReference type="PANTHER" id="PTHR10584:SF166">
    <property type="entry name" value="RIBOKINASE"/>
    <property type="match status" value="1"/>
</dbReference>
<gene>
    <name evidence="4" type="ORF">HMPREF1991_00992</name>
</gene>
<dbReference type="Pfam" id="PF00294">
    <property type="entry name" value="PfkB"/>
    <property type="match status" value="1"/>
</dbReference>
<proteinExistence type="predicted"/>
<reference evidence="4 5" key="1">
    <citation type="submission" date="2013-08" db="EMBL/GenBank/DDBJ databases">
        <authorList>
            <person name="Weinstock G."/>
            <person name="Sodergren E."/>
            <person name="Wylie T."/>
            <person name="Fulton L."/>
            <person name="Fulton R."/>
            <person name="Fronick C."/>
            <person name="O'Laughlin M."/>
            <person name="Godfrey J."/>
            <person name="Miner T."/>
            <person name="Herter B."/>
            <person name="Appelbaum E."/>
            <person name="Cordes M."/>
            <person name="Lek S."/>
            <person name="Wollam A."/>
            <person name="Pepin K.H."/>
            <person name="Palsikar V.B."/>
            <person name="Mitreva M."/>
            <person name="Wilson R.K."/>
        </authorList>
    </citation>
    <scope>NUCLEOTIDE SEQUENCE [LARGE SCALE GENOMIC DNA]</scope>
    <source>
        <strain evidence="4 5">ATCC 15930</strain>
    </source>
</reference>
<dbReference type="eggNOG" id="COG0524">
    <property type="taxonomic scope" value="Bacteria"/>
</dbReference>
<organism evidence="4 5">
    <name type="scientific">Hoylesella loescheii DSM 19665 = JCM 12249 = ATCC 15930</name>
    <dbReference type="NCBI Taxonomy" id="1122985"/>
    <lineage>
        <taxon>Bacteria</taxon>
        <taxon>Pseudomonadati</taxon>
        <taxon>Bacteroidota</taxon>
        <taxon>Bacteroidia</taxon>
        <taxon>Bacteroidales</taxon>
        <taxon>Prevotellaceae</taxon>
        <taxon>Hoylesella</taxon>
    </lineage>
</organism>
<protein>
    <submittedName>
        <fullName evidence="4">Kinase, PfkB family</fullName>
    </submittedName>
</protein>
<keyword evidence="1" id="KW-0808">Transferase</keyword>
<dbReference type="HOGENOM" id="CLU_065902_0_0_10"/>
<comment type="caution">
    <text evidence="4">The sequence shown here is derived from an EMBL/GenBank/DDBJ whole genome shotgun (WGS) entry which is preliminary data.</text>
</comment>
<accession>A0A069QJP7</accession>
<dbReference type="GO" id="GO:0005829">
    <property type="term" value="C:cytosol"/>
    <property type="evidence" value="ECO:0007669"/>
    <property type="project" value="TreeGrafter"/>
</dbReference>
<dbReference type="PANTHER" id="PTHR10584">
    <property type="entry name" value="SUGAR KINASE"/>
    <property type="match status" value="1"/>
</dbReference>
<keyword evidence="5" id="KW-1185">Reference proteome</keyword>
<dbReference type="InterPro" id="IPR029056">
    <property type="entry name" value="Ribokinase-like"/>
</dbReference>
<dbReference type="EMBL" id="JNGW01000037">
    <property type="protein sequence ID" value="KDR52902.1"/>
    <property type="molecule type" value="Genomic_DNA"/>
</dbReference>